<reference evidence="1" key="1">
    <citation type="submission" date="2018-02" db="EMBL/GenBank/DDBJ databases">
        <title>Rhizophora mucronata_Transcriptome.</title>
        <authorList>
            <person name="Meera S.P."/>
            <person name="Sreeshan A."/>
            <person name="Augustine A."/>
        </authorList>
    </citation>
    <scope>NUCLEOTIDE SEQUENCE</scope>
    <source>
        <tissue evidence="1">Leaf</tissue>
    </source>
</reference>
<proteinExistence type="predicted"/>
<evidence type="ECO:0000313" key="1">
    <source>
        <dbReference type="EMBL" id="MBX38603.1"/>
    </source>
</evidence>
<dbReference type="EMBL" id="GGEC01058119">
    <property type="protein sequence ID" value="MBX38603.1"/>
    <property type="molecule type" value="Transcribed_RNA"/>
</dbReference>
<dbReference type="AlphaFoldDB" id="A0A2P2N825"/>
<name>A0A2P2N825_RHIMU</name>
<sequence>MEKMGKWGIFILRTALKGQQGLPLRRGDQSKIVGGDEEAGLDLAFQGLLMEEMRRGVTQAAKSMADPRRMGRGQGY</sequence>
<organism evidence="1">
    <name type="scientific">Rhizophora mucronata</name>
    <name type="common">Asiatic mangrove</name>
    <dbReference type="NCBI Taxonomy" id="61149"/>
    <lineage>
        <taxon>Eukaryota</taxon>
        <taxon>Viridiplantae</taxon>
        <taxon>Streptophyta</taxon>
        <taxon>Embryophyta</taxon>
        <taxon>Tracheophyta</taxon>
        <taxon>Spermatophyta</taxon>
        <taxon>Magnoliopsida</taxon>
        <taxon>eudicotyledons</taxon>
        <taxon>Gunneridae</taxon>
        <taxon>Pentapetalae</taxon>
        <taxon>rosids</taxon>
        <taxon>fabids</taxon>
        <taxon>Malpighiales</taxon>
        <taxon>Rhizophoraceae</taxon>
        <taxon>Rhizophora</taxon>
    </lineage>
</organism>
<protein>
    <submittedName>
        <fullName evidence="1">Uncharacterized protein</fullName>
    </submittedName>
</protein>
<accession>A0A2P2N825</accession>